<dbReference type="RefSeq" id="WP_182854689.1">
    <property type="nucleotide sequence ID" value="NZ_WMLF01000065.1"/>
</dbReference>
<gene>
    <name evidence="1" type="ORF">GL263_06885</name>
</gene>
<name>A0ABR6ED78_9ACTN</name>
<dbReference type="Proteomes" id="UP000766698">
    <property type="component" value="Unassembled WGS sequence"/>
</dbReference>
<sequence length="72" mass="8322">MPAKNARAYVNDRQVRCAFCGHERFNERSVKLNTAGMSFFDLDWANKSATGLICGDCGYVQMFLEPRIRWEE</sequence>
<keyword evidence="1" id="KW-0238">DNA-binding</keyword>
<evidence type="ECO:0000313" key="2">
    <source>
        <dbReference type="Proteomes" id="UP000766698"/>
    </source>
</evidence>
<reference evidence="2" key="1">
    <citation type="journal article" date="2020" name="Syst. Appl. Microbiol.">
        <title>Streptomyces alkaliterrae sp. nov., isolated from an alkaline soil, and emended descriptions of Streptomyces alkaliphilus, Streptomyces calidiresistens and Streptomyces durbertensis.</title>
        <authorList>
            <person name="Swiecimska M."/>
            <person name="Golinska P."/>
            <person name="Nouioui I."/>
            <person name="Wypij M."/>
            <person name="Rai M."/>
            <person name="Sangal V."/>
            <person name="Goodfellow M."/>
        </authorList>
    </citation>
    <scope>NUCLEOTIDE SEQUENCE [LARGE SCALE GENOMIC DNA]</scope>
    <source>
        <strain evidence="2">DSM 104538</strain>
    </source>
</reference>
<dbReference type="EMBL" id="WMLF01000065">
    <property type="protein sequence ID" value="MBB1243290.1"/>
    <property type="molecule type" value="Genomic_DNA"/>
</dbReference>
<organism evidence="1 2">
    <name type="scientific">Streptomyces durbertensis</name>
    <dbReference type="NCBI Taxonomy" id="2448886"/>
    <lineage>
        <taxon>Bacteria</taxon>
        <taxon>Bacillati</taxon>
        <taxon>Actinomycetota</taxon>
        <taxon>Actinomycetes</taxon>
        <taxon>Kitasatosporales</taxon>
        <taxon>Streptomycetaceae</taxon>
        <taxon>Streptomyces</taxon>
    </lineage>
</organism>
<dbReference type="GO" id="GO:0003677">
    <property type="term" value="F:DNA binding"/>
    <property type="evidence" value="ECO:0007669"/>
    <property type="project" value="UniProtKB-KW"/>
</dbReference>
<proteinExistence type="predicted"/>
<protein>
    <submittedName>
        <fullName evidence="1">DNA-binding protein</fullName>
    </submittedName>
</protein>
<evidence type="ECO:0000313" key="1">
    <source>
        <dbReference type="EMBL" id="MBB1243290.1"/>
    </source>
</evidence>
<keyword evidence="2" id="KW-1185">Reference proteome</keyword>
<accession>A0ABR6ED78</accession>
<comment type="caution">
    <text evidence="1">The sequence shown here is derived from an EMBL/GenBank/DDBJ whole genome shotgun (WGS) entry which is preliminary data.</text>
</comment>